<evidence type="ECO:0000256" key="1">
    <source>
        <dbReference type="ARBA" id="ARBA00023002"/>
    </source>
</evidence>
<dbReference type="GO" id="GO:0005737">
    <property type="term" value="C:cytoplasm"/>
    <property type="evidence" value="ECO:0007669"/>
    <property type="project" value="TreeGrafter"/>
</dbReference>
<keyword evidence="1" id="KW-0560">Oxidoreductase</keyword>
<dbReference type="AlphaFoldDB" id="A0A356LFG9"/>
<evidence type="ECO:0000313" key="4">
    <source>
        <dbReference type="Proteomes" id="UP000264036"/>
    </source>
</evidence>
<dbReference type="Gene3D" id="3.30.9.10">
    <property type="entry name" value="D-Amino Acid Oxidase, subunit A, domain 2"/>
    <property type="match status" value="1"/>
</dbReference>
<dbReference type="PANTHER" id="PTHR13847:SF281">
    <property type="entry name" value="FAD DEPENDENT OXIDOREDUCTASE DOMAIN-CONTAINING PROTEIN"/>
    <property type="match status" value="1"/>
</dbReference>
<organism evidence="3 4">
    <name type="scientific">Advenella kashmirensis</name>
    <dbReference type="NCBI Taxonomy" id="310575"/>
    <lineage>
        <taxon>Bacteria</taxon>
        <taxon>Pseudomonadati</taxon>
        <taxon>Pseudomonadota</taxon>
        <taxon>Betaproteobacteria</taxon>
        <taxon>Burkholderiales</taxon>
        <taxon>Alcaligenaceae</taxon>
    </lineage>
</organism>
<dbReference type="InterPro" id="IPR036188">
    <property type="entry name" value="FAD/NAD-bd_sf"/>
</dbReference>
<dbReference type="SUPFAM" id="SSF51905">
    <property type="entry name" value="FAD/NAD(P)-binding domain"/>
    <property type="match status" value="1"/>
</dbReference>
<feature type="domain" description="FAD dependent oxidoreductase" evidence="2">
    <location>
        <begin position="35"/>
        <end position="389"/>
    </location>
</feature>
<dbReference type="PANTHER" id="PTHR13847">
    <property type="entry name" value="SARCOSINE DEHYDROGENASE-RELATED"/>
    <property type="match status" value="1"/>
</dbReference>
<dbReference type="Gene3D" id="3.50.50.60">
    <property type="entry name" value="FAD/NAD(P)-binding domain"/>
    <property type="match status" value="1"/>
</dbReference>
<comment type="caution">
    <text evidence="3">The sequence shown here is derived from an EMBL/GenBank/DDBJ whole genome shotgun (WGS) entry which is preliminary data.</text>
</comment>
<sequence>MKNSYLPHYNNHSGWNALLPARTAATEPQGPRAFDFIVIGAGFTGLSAARRLAQLAPEKSVLLLEGSVIGEGSSSRNSGFMSTFPRSGIAKDPAQDDLLGRMQIRVYEQGLQWLKHTLQENRIECDWDENSGKYNASATPAGKASLLSGIDKNNRLGIDSEVLSQDQLAQRLGTRYYDFGYYTRNNVFVQPAAMHRGLADTLPENVTLLEETFANRIAGSAGRYTVSTSKGDFSAGQLVIANNAFARKLGFLKDRLIAIYTYAGLTPALSDEQAAALGPARQWGLLPAHRLGTTLRKVSGNRFMVRSAYSYESERSVAAYTTMLTHYYKRRFPQMASHEFEFVWGGTTALTRNGGVFFGKLADGIYGSLGCNGSGVLRGTVNGRLLAELMLDHRSEALDAVLGLGGPSWLPPEPLRALGVKSAIFYQGLRASAER</sequence>
<evidence type="ECO:0000259" key="2">
    <source>
        <dbReference type="Pfam" id="PF01266"/>
    </source>
</evidence>
<proteinExistence type="predicted"/>
<name>A0A356LFG9_9BURK</name>
<dbReference type="EMBL" id="DOEK01000027">
    <property type="protein sequence ID" value="HBP29662.1"/>
    <property type="molecule type" value="Genomic_DNA"/>
</dbReference>
<dbReference type="InterPro" id="IPR006076">
    <property type="entry name" value="FAD-dep_OxRdtase"/>
</dbReference>
<gene>
    <name evidence="3" type="ORF">DD666_09630</name>
</gene>
<accession>A0A356LFG9</accession>
<dbReference type="Proteomes" id="UP000264036">
    <property type="component" value="Unassembled WGS sequence"/>
</dbReference>
<dbReference type="GO" id="GO:0016491">
    <property type="term" value="F:oxidoreductase activity"/>
    <property type="evidence" value="ECO:0007669"/>
    <property type="project" value="UniProtKB-KW"/>
</dbReference>
<protein>
    <submittedName>
        <fullName evidence="3">FAD-dependent oxidoreductase</fullName>
    </submittedName>
</protein>
<evidence type="ECO:0000313" key="3">
    <source>
        <dbReference type="EMBL" id="HBP29662.1"/>
    </source>
</evidence>
<reference evidence="3 4" key="1">
    <citation type="journal article" date="2018" name="Nat. Biotechnol.">
        <title>A standardized bacterial taxonomy based on genome phylogeny substantially revises the tree of life.</title>
        <authorList>
            <person name="Parks D.H."/>
            <person name="Chuvochina M."/>
            <person name="Waite D.W."/>
            <person name="Rinke C."/>
            <person name="Skarshewski A."/>
            <person name="Chaumeil P.A."/>
            <person name="Hugenholtz P."/>
        </authorList>
    </citation>
    <scope>NUCLEOTIDE SEQUENCE [LARGE SCALE GENOMIC DNA]</scope>
    <source>
        <strain evidence="3">UBA10707</strain>
    </source>
</reference>
<dbReference type="Pfam" id="PF01266">
    <property type="entry name" value="DAO"/>
    <property type="match status" value="1"/>
</dbReference>